<dbReference type="PROSITE" id="PS00856">
    <property type="entry name" value="GUANYLATE_KINASE_1"/>
    <property type="match status" value="1"/>
</dbReference>
<accession>A0ABM4C380</accession>
<dbReference type="PANTHER" id="PTHR23117">
    <property type="entry name" value="GUANYLATE KINASE-RELATED"/>
    <property type="match status" value="1"/>
</dbReference>
<keyword evidence="6" id="KW-0067">ATP-binding</keyword>
<keyword evidence="8" id="KW-1185">Reference proteome</keyword>
<keyword evidence="4" id="KW-0547">Nucleotide-binding</keyword>
<feature type="domain" description="Guanylate kinase-like" evidence="7">
    <location>
        <begin position="28"/>
        <end position="205"/>
    </location>
</feature>
<dbReference type="Pfam" id="PF00625">
    <property type="entry name" value="Guanylate_kin"/>
    <property type="match status" value="1"/>
</dbReference>
<evidence type="ECO:0000256" key="5">
    <source>
        <dbReference type="ARBA" id="ARBA00022777"/>
    </source>
</evidence>
<proteinExistence type="inferred from homology"/>
<keyword evidence="5 9" id="KW-0418">Kinase</keyword>
<name>A0ABM4C380_HYDVU</name>
<dbReference type="InterPro" id="IPR027417">
    <property type="entry name" value="P-loop_NTPase"/>
</dbReference>
<dbReference type="EC" id="2.7.4.8" evidence="2"/>
<evidence type="ECO:0000256" key="1">
    <source>
        <dbReference type="ARBA" id="ARBA00005790"/>
    </source>
</evidence>
<dbReference type="RefSeq" id="XP_065656015.1">
    <property type="nucleotide sequence ID" value="XM_065799943.1"/>
</dbReference>
<dbReference type="InterPro" id="IPR020590">
    <property type="entry name" value="Guanylate_kinase_CS"/>
</dbReference>
<evidence type="ECO:0000313" key="8">
    <source>
        <dbReference type="Proteomes" id="UP001652625"/>
    </source>
</evidence>
<dbReference type="PANTHER" id="PTHR23117:SF13">
    <property type="entry name" value="GUANYLATE KINASE"/>
    <property type="match status" value="1"/>
</dbReference>
<evidence type="ECO:0000313" key="9">
    <source>
        <dbReference type="RefSeq" id="XP_065656015.1"/>
    </source>
</evidence>
<evidence type="ECO:0000259" key="7">
    <source>
        <dbReference type="PROSITE" id="PS50052"/>
    </source>
</evidence>
<keyword evidence="3" id="KW-0808">Transferase</keyword>
<dbReference type="PROSITE" id="PS50052">
    <property type="entry name" value="GUANYLATE_KINASE_2"/>
    <property type="match status" value="1"/>
</dbReference>
<dbReference type="InterPro" id="IPR008145">
    <property type="entry name" value="GK/Ca_channel_bsu"/>
</dbReference>
<dbReference type="InterPro" id="IPR017665">
    <property type="entry name" value="Guanylate_kinase"/>
</dbReference>
<dbReference type="Proteomes" id="UP001652625">
    <property type="component" value="Chromosome 06"/>
</dbReference>
<reference evidence="9" key="1">
    <citation type="submission" date="2025-08" db="UniProtKB">
        <authorList>
            <consortium name="RefSeq"/>
        </authorList>
    </citation>
    <scope>IDENTIFICATION</scope>
</reference>
<dbReference type="GeneID" id="100200166"/>
<dbReference type="InterPro" id="IPR008144">
    <property type="entry name" value="Guanylate_kin-like_dom"/>
</dbReference>
<evidence type="ECO:0000256" key="3">
    <source>
        <dbReference type="ARBA" id="ARBA00022679"/>
    </source>
</evidence>
<evidence type="ECO:0000256" key="2">
    <source>
        <dbReference type="ARBA" id="ARBA00012961"/>
    </source>
</evidence>
<dbReference type="NCBIfam" id="TIGR03263">
    <property type="entry name" value="guanyl_kin"/>
    <property type="match status" value="1"/>
</dbReference>
<dbReference type="SMART" id="SM00072">
    <property type="entry name" value="GuKc"/>
    <property type="match status" value="1"/>
</dbReference>
<protein>
    <recommendedName>
        <fullName evidence="2">guanylate kinase</fullName>
        <ecNumber evidence="2">2.7.4.8</ecNumber>
    </recommendedName>
</protein>
<evidence type="ECO:0000256" key="4">
    <source>
        <dbReference type="ARBA" id="ARBA00022741"/>
    </source>
</evidence>
<dbReference type="GO" id="GO:0016301">
    <property type="term" value="F:kinase activity"/>
    <property type="evidence" value="ECO:0007669"/>
    <property type="project" value="UniProtKB-KW"/>
</dbReference>
<dbReference type="SUPFAM" id="SSF52540">
    <property type="entry name" value="P-loop containing nucleoside triphosphate hydrolases"/>
    <property type="match status" value="1"/>
</dbReference>
<dbReference type="Gene3D" id="3.40.50.300">
    <property type="entry name" value="P-loop containing nucleotide triphosphate hydrolases"/>
    <property type="match status" value="1"/>
</dbReference>
<dbReference type="CDD" id="cd00071">
    <property type="entry name" value="GMPK"/>
    <property type="match status" value="1"/>
</dbReference>
<gene>
    <name evidence="9" type="primary">LOC100200166</name>
</gene>
<evidence type="ECO:0000256" key="6">
    <source>
        <dbReference type="ARBA" id="ARBA00022840"/>
    </source>
</evidence>
<organism evidence="8 9">
    <name type="scientific">Hydra vulgaris</name>
    <name type="common">Hydra</name>
    <name type="synonym">Hydra attenuata</name>
    <dbReference type="NCBI Taxonomy" id="6087"/>
    <lineage>
        <taxon>Eukaryota</taxon>
        <taxon>Metazoa</taxon>
        <taxon>Cnidaria</taxon>
        <taxon>Hydrozoa</taxon>
        <taxon>Hydroidolina</taxon>
        <taxon>Anthoathecata</taxon>
        <taxon>Aplanulata</taxon>
        <taxon>Hydridae</taxon>
        <taxon>Hydra</taxon>
    </lineage>
</organism>
<sequence length="217" mass="24620">MSISKEKKNIVPRKLNVSKFTRKMTQKLHPVVLSGPSGCGKSTLIKKLTLEFPTKFGFSVSHTTRAPRPNEIDGKDYYFTSLEAINQKIEAGEFIESATFSGNKYGTSKKAVHDVLETGKICILDIDSQGVKSIKKTDLHCVLIFIKPPSLEELERRLRDRGTETEEAIQKRLESAKAELDYDFTLVNMTTLYAEYYQRLWHASVYFPVFSSVDISI</sequence>
<comment type="similarity">
    <text evidence="1">Belongs to the guanylate kinase family.</text>
</comment>